<evidence type="ECO:0000313" key="7">
    <source>
        <dbReference type="Proteomes" id="UP001218579"/>
    </source>
</evidence>
<evidence type="ECO:0000313" key="6">
    <source>
        <dbReference type="EMBL" id="MDC7674854.1"/>
    </source>
</evidence>
<evidence type="ECO:0000259" key="5">
    <source>
        <dbReference type="Pfam" id="PF02826"/>
    </source>
</evidence>
<keyword evidence="2" id="KW-0520">NAD</keyword>
<gene>
    <name evidence="6" type="ORF">PQU98_01820</name>
</gene>
<evidence type="ECO:0000256" key="2">
    <source>
        <dbReference type="ARBA" id="ARBA00023027"/>
    </source>
</evidence>
<evidence type="ECO:0000256" key="1">
    <source>
        <dbReference type="ARBA" id="ARBA00023002"/>
    </source>
</evidence>
<dbReference type="Pfam" id="PF02826">
    <property type="entry name" value="2-Hacid_dh_C"/>
    <property type="match status" value="1"/>
</dbReference>
<dbReference type="EMBL" id="JAQQKV010000001">
    <property type="protein sequence ID" value="MDC7674854.1"/>
    <property type="molecule type" value="Genomic_DNA"/>
</dbReference>
<dbReference type="CDD" id="cd12156">
    <property type="entry name" value="HPPR"/>
    <property type="match status" value="1"/>
</dbReference>
<dbReference type="PANTHER" id="PTHR10996:SF178">
    <property type="entry name" value="2-HYDROXYACID DEHYDROGENASE YGL185C-RELATED"/>
    <property type="match status" value="1"/>
</dbReference>
<dbReference type="RefSeq" id="WP_272743166.1">
    <property type="nucleotide sequence ID" value="NZ_JAQQKV010000001.1"/>
</dbReference>
<evidence type="ECO:0000259" key="4">
    <source>
        <dbReference type="Pfam" id="PF00389"/>
    </source>
</evidence>
<proteinExistence type="inferred from homology"/>
<dbReference type="InterPro" id="IPR006140">
    <property type="entry name" value="D-isomer_DH_NAD-bd"/>
</dbReference>
<evidence type="ECO:0000256" key="3">
    <source>
        <dbReference type="RuleBase" id="RU003719"/>
    </source>
</evidence>
<dbReference type="InterPro" id="IPR050223">
    <property type="entry name" value="D-isomer_2-hydroxyacid_DH"/>
</dbReference>
<dbReference type="InterPro" id="IPR006139">
    <property type="entry name" value="D-isomer_2_OHA_DH_cat_dom"/>
</dbReference>
<dbReference type="InterPro" id="IPR036291">
    <property type="entry name" value="NAD(P)-bd_dom_sf"/>
</dbReference>
<name>A0ABT5HF27_9CAUL</name>
<dbReference type="Gene3D" id="3.40.50.720">
    <property type="entry name" value="NAD(P)-binding Rossmann-like Domain"/>
    <property type="match status" value="2"/>
</dbReference>
<dbReference type="SUPFAM" id="SSF52283">
    <property type="entry name" value="Formate/glycerate dehydrogenase catalytic domain-like"/>
    <property type="match status" value="1"/>
</dbReference>
<accession>A0ABT5HF27</accession>
<keyword evidence="1 3" id="KW-0560">Oxidoreductase</keyword>
<feature type="domain" description="D-isomer specific 2-hydroxyacid dehydrogenase catalytic" evidence="4">
    <location>
        <begin position="48"/>
        <end position="318"/>
    </location>
</feature>
<organism evidence="6 7">
    <name type="scientific">Asticcacaulis machinosus</name>
    <dbReference type="NCBI Taxonomy" id="2984211"/>
    <lineage>
        <taxon>Bacteria</taxon>
        <taxon>Pseudomonadati</taxon>
        <taxon>Pseudomonadota</taxon>
        <taxon>Alphaproteobacteria</taxon>
        <taxon>Caulobacterales</taxon>
        <taxon>Caulobacteraceae</taxon>
        <taxon>Asticcacaulis</taxon>
    </lineage>
</organism>
<dbReference type="PANTHER" id="PTHR10996">
    <property type="entry name" value="2-HYDROXYACID DEHYDROGENASE-RELATED"/>
    <property type="match status" value="1"/>
</dbReference>
<protein>
    <submittedName>
        <fullName evidence="6">2-hydroxyacid dehydrogenase</fullName>
    </submittedName>
</protein>
<reference evidence="6 7" key="1">
    <citation type="submission" date="2023-01" db="EMBL/GenBank/DDBJ databases">
        <title>Novel species of the genus Asticcacaulis isolated from rivers.</title>
        <authorList>
            <person name="Lu H."/>
        </authorList>
    </citation>
    <scope>NUCLEOTIDE SEQUENCE [LARGE SCALE GENOMIC DNA]</scope>
    <source>
        <strain evidence="6 7">LKC15W</strain>
    </source>
</reference>
<sequence>MADNVILLSSPPTRFVSNALERSFSGEWVRIVDPWKTDQPHLTIEDISAEVRGIINCSARTLIDAEYMKRFPQLRLISHHGVGYDNIDASWAGRHGIIVTHTPDVLTEDVADLAMGLLLATVRRIPQADRFVRQGEWAAAPFPLSSSLQGRTLGIVGLGRIGRAIARRAEAFGVSILYHGRHPQTDVRYKYFSDLKAMAIACDVLLVSAPASSATRNMIDGPILEALGANGILVNIARGSLVNEVALADALANKTILAAGLDVFADEPNVPDVLVSSDNSVLLPHIGSATLRTRKDMAELVVANVKAWLSGDGPLSPVPECKAIFD</sequence>
<comment type="caution">
    <text evidence="6">The sequence shown here is derived from an EMBL/GenBank/DDBJ whole genome shotgun (WGS) entry which is preliminary data.</text>
</comment>
<dbReference type="SUPFAM" id="SSF51735">
    <property type="entry name" value="NAD(P)-binding Rossmann-fold domains"/>
    <property type="match status" value="1"/>
</dbReference>
<comment type="similarity">
    <text evidence="3">Belongs to the D-isomer specific 2-hydroxyacid dehydrogenase family.</text>
</comment>
<feature type="domain" description="D-isomer specific 2-hydroxyacid dehydrogenase NAD-binding" evidence="5">
    <location>
        <begin position="115"/>
        <end position="287"/>
    </location>
</feature>
<dbReference type="Proteomes" id="UP001218579">
    <property type="component" value="Unassembled WGS sequence"/>
</dbReference>
<keyword evidence="7" id="KW-1185">Reference proteome</keyword>
<dbReference type="Pfam" id="PF00389">
    <property type="entry name" value="2-Hacid_dh"/>
    <property type="match status" value="1"/>
</dbReference>